<evidence type="ECO:0000313" key="7">
    <source>
        <dbReference type="EMBL" id="OOY33891.1"/>
    </source>
</evidence>
<dbReference type="PATRIC" id="fig|2340.3.peg.1802"/>
<evidence type="ECO:0000259" key="5">
    <source>
        <dbReference type="PROSITE" id="PS51186"/>
    </source>
</evidence>
<dbReference type="GO" id="GO:0046872">
    <property type="term" value="F:metal ion binding"/>
    <property type="evidence" value="ECO:0007669"/>
    <property type="project" value="UniProtKB-KW"/>
</dbReference>
<dbReference type="SUPFAM" id="SSF55729">
    <property type="entry name" value="Acyl-CoA N-acyltransferases (Nat)"/>
    <property type="match status" value="1"/>
</dbReference>
<dbReference type="eggNOG" id="COG0456">
    <property type="taxonomic scope" value="Bacteria"/>
</dbReference>
<comment type="caution">
    <text evidence="6">The sequence shown here is derived from an EMBL/GenBank/DDBJ whole genome shotgun (WGS) entry which is preliminary data.</text>
</comment>
<keyword evidence="2" id="KW-0808">Transferase</keyword>
<evidence type="ECO:0000313" key="8">
    <source>
        <dbReference type="Proteomes" id="UP000030856"/>
    </source>
</evidence>
<evidence type="ECO:0000313" key="9">
    <source>
        <dbReference type="Proteomes" id="UP000190962"/>
    </source>
</evidence>
<dbReference type="InterPro" id="IPR016181">
    <property type="entry name" value="Acyl_CoA_acyltransferase"/>
</dbReference>
<dbReference type="EMBL" id="MPNX01000030">
    <property type="protein sequence ID" value="OOY33891.1"/>
    <property type="molecule type" value="Genomic_DNA"/>
</dbReference>
<keyword evidence="3" id="KW-0479">Metal-binding</keyword>
<reference evidence="6 8" key="1">
    <citation type="journal article" date="2014" name="BMC Genomics">
        <title>The genome of the intracellular bacterium of the coastal bivalve, Solemya velum: a blueprint for thriving in and out of symbiosis.</title>
        <authorList>
            <person name="Dmytrenko O."/>
            <person name="Russell S.L."/>
            <person name="Loo W.T."/>
            <person name="Fontanez K.M."/>
            <person name="Liao L."/>
            <person name="Roeselers G."/>
            <person name="Sharma R."/>
            <person name="Stewart F.J."/>
            <person name="Newton I.L."/>
            <person name="Woyke T."/>
            <person name="Wu D."/>
            <person name="Lang J.M."/>
            <person name="Eisen J.A."/>
            <person name="Cavanaugh C.M."/>
        </authorList>
    </citation>
    <scope>NUCLEOTIDE SEQUENCE [LARGE SCALE GENOMIC DNA]</scope>
    <source>
        <strain evidence="6 8">WH</strain>
    </source>
</reference>
<dbReference type="AlphaFoldDB" id="A0A0B0HBB5"/>
<dbReference type="OrthoDB" id="9155960at2"/>
<dbReference type="InterPro" id="IPR013785">
    <property type="entry name" value="Aldolase_TIM"/>
</dbReference>
<dbReference type="Gene3D" id="3.40.630.30">
    <property type="match status" value="1"/>
</dbReference>
<dbReference type="Pfam" id="PF05853">
    <property type="entry name" value="BKACE"/>
    <property type="match status" value="1"/>
</dbReference>
<dbReference type="RefSeq" id="WP_052132215.1">
    <property type="nucleotide sequence ID" value="NZ_JRAA01000002.1"/>
</dbReference>
<dbReference type="PANTHER" id="PTHR37418">
    <property type="entry name" value="3-KETO-5-AMINOHEXANOATE CLEAVAGE ENZYME-RELATED"/>
    <property type="match status" value="1"/>
</dbReference>
<dbReference type="InterPro" id="IPR000182">
    <property type="entry name" value="GNAT_dom"/>
</dbReference>
<dbReference type="InterPro" id="IPR008567">
    <property type="entry name" value="BKACE"/>
</dbReference>
<dbReference type="PANTHER" id="PTHR37418:SF2">
    <property type="entry name" value="3-KETO-5-AMINOHEXANOATE CLEAVAGE ENZYME"/>
    <property type="match status" value="1"/>
</dbReference>
<dbReference type="CDD" id="cd04301">
    <property type="entry name" value="NAT_SF"/>
    <property type="match status" value="1"/>
</dbReference>
<name>A0A0B0HBB5_SOVGS</name>
<evidence type="ECO:0000313" key="6">
    <source>
        <dbReference type="EMBL" id="KHF25174.1"/>
    </source>
</evidence>
<feature type="domain" description="N-acetyltransferase" evidence="5">
    <location>
        <begin position="305"/>
        <end position="455"/>
    </location>
</feature>
<dbReference type="Gene3D" id="3.20.20.70">
    <property type="entry name" value="Aldolase class I"/>
    <property type="match status" value="1"/>
</dbReference>
<evidence type="ECO:0000256" key="2">
    <source>
        <dbReference type="ARBA" id="ARBA00022679"/>
    </source>
</evidence>
<gene>
    <name evidence="7" type="ORF">BOV88_12840</name>
    <name evidence="6" type="ORF">JV46_09970</name>
</gene>
<dbReference type="PROSITE" id="PS51186">
    <property type="entry name" value="GNAT"/>
    <property type="match status" value="1"/>
</dbReference>
<dbReference type="Proteomes" id="UP000190962">
    <property type="component" value="Unassembled WGS sequence"/>
</dbReference>
<evidence type="ECO:0000256" key="1">
    <source>
        <dbReference type="ARBA" id="ARBA00001947"/>
    </source>
</evidence>
<dbReference type="eggNOG" id="COG3246">
    <property type="taxonomic scope" value="Bacteria"/>
</dbReference>
<comment type="cofactor">
    <cofactor evidence="1">
        <name>Zn(2+)</name>
        <dbReference type="ChEBI" id="CHEBI:29105"/>
    </cofactor>
</comment>
<keyword evidence="8" id="KW-1185">Reference proteome</keyword>
<dbReference type="GeneID" id="86992792"/>
<reference evidence="7 9" key="2">
    <citation type="submission" date="2016-11" db="EMBL/GenBank/DDBJ databases">
        <title>Mixed transmission modes and dynamic genome evolution in an obligate animal-bacterial symbiosis.</title>
        <authorList>
            <person name="Russell S.L."/>
            <person name="Corbett-Detig R.B."/>
            <person name="Cavanaugh C.M."/>
        </authorList>
    </citation>
    <scope>NUCLEOTIDE SEQUENCE [LARGE SCALE GENOMIC DNA]</scope>
    <source>
        <strain evidence="7">MA-KB16</strain>
    </source>
</reference>
<evidence type="ECO:0000256" key="3">
    <source>
        <dbReference type="ARBA" id="ARBA00022723"/>
    </source>
</evidence>
<accession>A0A0B0HBB5</accession>
<sequence>MKLPANGALYGGNPPQGISQEPLIINACLSGNITNRASNPNVPCSVQEITDNAGAVIEAGASILHVHAYENDGTPSWRPEIFGNIFDSIRSDHPEVVLVATTSGRLYPEFEKRSAVLELDGKAKPDMASLTLASLNFPRQASINDPETVQGLCQRMRDRGITPELEAFDLGMLNYAFYLQRKGMLPLHCYVNLLLGSLGTVPGRTLDLANLAREIPQDWTWAAAGIGRYQLPINATAITMGGNVRVGLEDNPFYDYAEREPASNEELIKRLVRIAGELGRTIASPGETRQRLHLDNPDNWSATQITIRKMKSGDMDRVMGILAEWNMAPIEADANTPAPERDRIEIGNTFVAELQGNIVGTCGYYVLDETHAETASLAVDPEFLGCGIGFQLQEARLQEIRERGIRHLRTESDRPEVIHWYINKFGYRKTGINPKKHAFGHPDKDSWTILELELEQ</sequence>
<organism evidence="6 8">
    <name type="scientific">Solemya velum gill symbiont</name>
    <dbReference type="NCBI Taxonomy" id="2340"/>
    <lineage>
        <taxon>Bacteria</taxon>
        <taxon>Pseudomonadati</taxon>
        <taxon>Pseudomonadota</taxon>
        <taxon>Gammaproteobacteria</taxon>
        <taxon>sulfur-oxidizing symbionts</taxon>
    </lineage>
</organism>
<dbReference type="EMBL" id="JRAA01000002">
    <property type="protein sequence ID" value="KHF25174.1"/>
    <property type="molecule type" value="Genomic_DNA"/>
</dbReference>
<proteinExistence type="predicted"/>
<protein>
    <recommendedName>
        <fullName evidence="5">N-acetyltransferase domain-containing protein</fullName>
    </recommendedName>
</protein>
<evidence type="ECO:0000256" key="4">
    <source>
        <dbReference type="ARBA" id="ARBA00022833"/>
    </source>
</evidence>
<dbReference type="GO" id="GO:0043720">
    <property type="term" value="F:3-keto-5-aminohexanoate cleavage activity"/>
    <property type="evidence" value="ECO:0007669"/>
    <property type="project" value="InterPro"/>
</dbReference>
<dbReference type="STRING" id="2340.JV46_09970"/>
<dbReference type="Pfam" id="PF00583">
    <property type="entry name" value="Acetyltransf_1"/>
    <property type="match status" value="1"/>
</dbReference>
<keyword evidence="4" id="KW-0862">Zinc</keyword>
<dbReference type="Proteomes" id="UP000030856">
    <property type="component" value="Unassembled WGS sequence"/>
</dbReference>